<evidence type="ECO:0000256" key="4">
    <source>
        <dbReference type="ARBA" id="ARBA00023125"/>
    </source>
</evidence>
<dbReference type="SMART" id="SM00091">
    <property type="entry name" value="PAS"/>
    <property type="match status" value="1"/>
</dbReference>
<dbReference type="GO" id="GO:0005737">
    <property type="term" value="C:cytoplasm"/>
    <property type="evidence" value="ECO:0007669"/>
    <property type="project" value="InterPro"/>
</dbReference>
<dbReference type="Gene3D" id="4.10.280.10">
    <property type="entry name" value="Helix-loop-helix DNA-binding domain"/>
    <property type="match status" value="1"/>
</dbReference>
<dbReference type="GO" id="GO:0046983">
    <property type="term" value="F:protein dimerization activity"/>
    <property type="evidence" value="ECO:0007669"/>
    <property type="project" value="InterPro"/>
</dbReference>
<dbReference type="Proteomes" id="UP000017246">
    <property type="component" value="Unassembled WGS sequence"/>
</dbReference>
<dbReference type="InterPro" id="IPR000014">
    <property type="entry name" value="PAS"/>
</dbReference>
<dbReference type="CDD" id="cd00130">
    <property type="entry name" value="PAS"/>
    <property type="match status" value="1"/>
</dbReference>
<evidence type="ECO:0000256" key="2">
    <source>
        <dbReference type="ARBA" id="ARBA00022737"/>
    </source>
</evidence>
<evidence type="ECO:0000259" key="9">
    <source>
        <dbReference type="PROSITE" id="PS50888"/>
    </source>
</evidence>
<dbReference type="InterPro" id="IPR011598">
    <property type="entry name" value="bHLH_dom"/>
</dbReference>
<dbReference type="Pfam" id="PF00989">
    <property type="entry name" value="PAS"/>
    <property type="match status" value="1"/>
</dbReference>
<evidence type="ECO:0000256" key="7">
    <source>
        <dbReference type="SAM" id="MobiDB-lite"/>
    </source>
</evidence>
<dbReference type="InterPro" id="IPR013767">
    <property type="entry name" value="PAS_fold"/>
</dbReference>
<dbReference type="PROSITE" id="PS50888">
    <property type="entry name" value="BHLH"/>
    <property type="match status" value="1"/>
</dbReference>
<feature type="compositionally biased region" description="Low complexity" evidence="7">
    <location>
        <begin position="486"/>
        <end position="497"/>
    </location>
</feature>
<keyword evidence="2" id="KW-0677">Repeat</keyword>
<dbReference type="GO" id="GO:0003700">
    <property type="term" value="F:DNA-binding transcription factor activity"/>
    <property type="evidence" value="ECO:0007669"/>
    <property type="project" value="InterPro"/>
</dbReference>
<evidence type="ECO:0000256" key="3">
    <source>
        <dbReference type="ARBA" id="ARBA00023015"/>
    </source>
</evidence>
<protein>
    <submittedName>
        <fullName evidence="10">Aryl hydrocarbon receptor nuclear</fullName>
    </submittedName>
</protein>
<feature type="compositionally biased region" description="Polar residues" evidence="7">
    <location>
        <begin position="578"/>
        <end position="627"/>
    </location>
</feature>
<dbReference type="OMA" id="IVEYAVC"/>
<dbReference type="EMBL" id="LN902841">
    <property type="protein sequence ID" value="CDS40467.1"/>
    <property type="molecule type" value="Genomic_DNA"/>
</dbReference>
<dbReference type="OrthoDB" id="71302at2759"/>
<evidence type="ECO:0000256" key="5">
    <source>
        <dbReference type="ARBA" id="ARBA00023163"/>
    </source>
</evidence>
<feature type="region of interest" description="Disordered" evidence="7">
    <location>
        <begin position="578"/>
        <end position="649"/>
    </location>
</feature>
<dbReference type="Gene3D" id="3.30.450.20">
    <property type="entry name" value="PAS domain"/>
    <property type="match status" value="1"/>
</dbReference>
<dbReference type="PRINTS" id="PR00785">
    <property type="entry name" value="NCTRNSLOCATR"/>
</dbReference>
<evidence type="ECO:0000313" key="10">
    <source>
        <dbReference type="EMBL" id="CDS40467.1"/>
    </source>
</evidence>
<dbReference type="SUPFAM" id="SSF55785">
    <property type="entry name" value="PYP-like sensor domain (PAS domain)"/>
    <property type="match status" value="1"/>
</dbReference>
<evidence type="ECO:0000256" key="1">
    <source>
        <dbReference type="ARBA" id="ARBA00004123"/>
    </source>
</evidence>
<dbReference type="GO" id="GO:0005634">
    <property type="term" value="C:nucleus"/>
    <property type="evidence" value="ECO:0007669"/>
    <property type="project" value="UniProtKB-SubCell"/>
</dbReference>
<dbReference type="STRING" id="6211.A0A068YE51"/>
<gene>
    <name evidence="10" type="ORF">EmuJ_000805200</name>
</gene>
<dbReference type="PROSITE" id="PS50112">
    <property type="entry name" value="PAS"/>
    <property type="match status" value="1"/>
</dbReference>
<keyword evidence="5" id="KW-0804">Transcription</keyword>
<feature type="domain" description="PAS" evidence="8">
    <location>
        <begin position="56"/>
        <end position="127"/>
    </location>
</feature>
<dbReference type="InterPro" id="IPR036638">
    <property type="entry name" value="HLH_DNA-bd_sf"/>
</dbReference>
<dbReference type="SUPFAM" id="SSF47459">
    <property type="entry name" value="HLH, helix-loop-helix DNA-binding domain"/>
    <property type="match status" value="1"/>
</dbReference>
<dbReference type="eggNOG" id="KOG3561">
    <property type="taxonomic scope" value="Eukaryota"/>
</dbReference>
<accession>A0A068YE51</accession>
<dbReference type="GO" id="GO:0005667">
    <property type="term" value="C:transcription regulator complex"/>
    <property type="evidence" value="ECO:0007669"/>
    <property type="project" value="InterPro"/>
</dbReference>
<evidence type="ECO:0000256" key="6">
    <source>
        <dbReference type="ARBA" id="ARBA00023242"/>
    </source>
</evidence>
<dbReference type="InterPro" id="IPR035965">
    <property type="entry name" value="PAS-like_dom_sf"/>
</dbReference>
<keyword evidence="10" id="KW-0675">Receptor</keyword>
<comment type="subcellular location">
    <subcellularLocation>
        <location evidence="1">Nucleus</location>
    </subcellularLocation>
</comment>
<dbReference type="GO" id="GO:0003677">
    <property type="term" value="F:DNA binding"/>
    <property type="evidence" value="ECO:0007669"/>
    <property type="project" value="UniProtKB-KW"/>
</dbReference>
<evidence type="ECO:0000259" key="8">
    <source>
        <dbReference type="PROSITE" id="PS50112"/>
    </source>
</evidence>
<keyword evidence="6" id="KW-0539">Nucleus</keyword>
<dbReference type="AlphaFoldDB" id="A0A068YE51"/>
<sequence>MSAYINELCTMVPTCSSVSRRPDKLTILRMAVSHLKALRGATNISDGYLKPSFLSDQELKHLILEAADGFLFVCRCDTGKITYVSDSVSPILNATQSDWYQRTLYDLCHPDDAEKIREQLVGAQRASSCAALGLDSPHDSLTNGTNCHKSTDSSTTCTASRVLDLKSGIIKRDGSAKSRGGLSDDRRGFICRMKLGNLSATQGSSSASTVARQARLRHQQIVLSAADSFDGDVGDFASGSPKQRYALMHVTGYVKSAPSTVESPNPVNADGYPIPHSSTDFVVSLLDRATSEGVNGTGNGVQEPSTSCEHSHPLYFVALARLQLTNLPNAADLMPHRTYQFTVRLDEDKLITFCDHRVANVFTSPPCGAVSPEHILGTKFTDLIIDPTECSSFCDVFDQVWKSDGRKLEVCLHLRPPPKSSTSASTETSPLDGGVGVKCSVYAFKNPYSKIVEYAVCTLTLAVGLQASTTPPNAQPLYYSTFKSADSQQSQQQQERQQTQDHSDNGSLYWGPVQCSPLQQQQQQRGYAPENAVSTPHQYDFSATTSATRCSPSVTVTQPKFGADERYAARLDESHPINSYTQSQSVPHQPYLHTSSSYTHPQRNISFTDASVYSPPSSSEGATNRASAISYLPRPSNQRKGTGARDWCL</sequence>
<keyword evidence="4" id="KW-0238">DNA-binding</keyword>
<dbReference type="InterPro" id="IPR001067">
    <property type="entry name" value="Nuc_translocat"/>
</dbReference>
<name>A0A068YE51_ECHMU</name>
<reference evidence="10" key="1">
    <citation type="journal article" date="2013" name="Nature">
        <title>The genomes of four tapeworm species reveal adaptations to parasitism.</title>
        <authorList>
            <person name="Tsai I.J."/>
            <person name="Zarowiecki M."/>
            <person name="Holroyd N."/>
            <person name="Garciarrubio A."/>
            <person name="Sanchez-Flores A."/>
            <person name="Brooks K.L."/>
            <person name="Tracey A."/>
            <person name="Bobes R.J."/>
            <person name="Fragoso G."/>
            <person name="Sciutto E."/>
            <person name="Aslett M."/>
            <person name="Beasley H."/>
            <person name="Bennett H.M."/>
            <person name="Cai J."/>
            <person name="Camicia F."/>
            <person name="Clark R."/>
            <person name="Cucher M."/>
            <person name="De Silva N."/>
            <person name="Day T.A."/>
            <person name="Deplazes P."/>
            <person name="Estrada K."/>
            <person name="Fernandez C."/>
            <person name="Holland P.W."/>
            <person name="Hou J."/>
            <person name="Hu S."/>
            <person name="Huckvale T."/>
            <person name="Hung S.S."/>
            <person name="Kamenetzky L."/>
            <person name="Keane J.A."/>
            <person name="Kiss F."/>
            <person name="Koziol U."/>
            <person name="Lambert O."/>
            <person name="Liu K."/>
            <person name="Luo X."/>
            <person name="Luo Y."/>
            <person name="Macchiaroli N."/>
            <person name="Nichol S."/>
            <person name="Paps J."/>
            <person name="Parkinson J."/>
            <person name="Pouchkina-Stantcheva N."/>
            <person name="Riddiford N."/>
            <person name="Rosenzvit M."/>
            <person name="Salinas G."/>
            <person name="Wasmuth J.D."/>
            <person name="Zamanian M."/>
            <person name="Zheng Y."/>
            <person name="Cai X."/>
            <person name="Soberon X."/>
            <person name="Olson P.D."/>
            <person name="Laclette J.P."/>
            <person name="Brehm K."/>
            <person name="Berriman M."/>
            <person name="Garciarrubio A."/>
            <person name="Bobes R.J."/>
            <person name="Fragoso G."/>
            <person name="Sanchez-Flores A."/>
            <person name="Estrada K."/>
            <person name="Cevallos M.A."/>
            <person name="Morett E."/>
            <person name="Gonzalez V."/>
            <person name="Portillo T."/>
            <person name="Ochoa-Leyva A."/>
            <person name="Jose M.V."/>
            <person name="Sciutto E."/>
            <person name="Landa A."/>
            <person name="Jimenez L."/>
            <person name="Valdes V."/>
            <person name="Carrero J.C."/>
            <person name="Larralde C."/>
            <person name="Morales-Montor J."/>
            <person name="Limon-Lason J."/>
            <person name="Soberon X."/>
            <person name="Laclette J.P."/>
        </authorList>
    </citation>
    <scope>NUCLEOTIDE SEQUENCE [LARGE SCALE GENOMIC DNA]</scope>
</reference>
<keyword evidence="3" id="KW-0805">Transcription regulation</keyword>
<dbReference type="Pfam" id="PF00010">
    <property type="entry name" value="HLH"/>
    <property type="match status" value="1"/>
</dbReference>
<proteinExistence type="predicted"/>
<feature type="region of interest" description="Disordered" evidence="7">
    <location>
        <begin position="483"/>
        <end position="513"/>
    </location>
</feature>
<organism evidence="10 11">
    <name type="scientific">Echinococcus multilocularis</name>
    <name type="common">Fox tapeworm</name>
    <dbReference type="NCBI Taxonomy" id="6211"/>
    <lineage>
        <taxon>Eukaryota</taxon>
        <taxon>Metazoa</taxon>
        <taxon>Spiralia</taxon>
        <taxon>Lophotrochozoa</taxon>
        <taxon>Platyhelminthes</taxon>
        <taxon>Cestoda</taxon>
        <taxon>Eucestoda</taxon>
        <taxon>Cyclophyllidea</taxon>
        <taxon>Taeniidae</taxon>
        <taxon>Echinococcus</taxon>
    </lineage>
</organism>
<evidence type="ECO:0000313" key="11">
    <source>
        <dbReference type="Proteomes" id="UP000017246"/>
    </source>
</evidence>
<feature type="domain" description="BHLH" evidence="9">
    <location>
        <begin position="1"/>
        <end position="38"/>
    </location>
</feature>
<keyword evidence="11" id="KW-1185">Reference proteome</keyword>
<dbReference type="PANTHER" id="PTHR23042">
    <property type="entry name" value="CIRCADIAN PROTEIN CLOCK/ARNT/BMAL/PAS"/>
    <property type="match status" value="1"/>
</dbReference>
<dbReference type="InterPro" id="IPR050933">
    <property type="entry name" value="Circadian_TF"/>
</dbReference>
<reference evidence="10" key="2">
    <citation type="submission" date="2015-11" db="EMBL/GenBank/DDBJ databases">
        <authorList>
            <person name="Zhang Y."/>
            <person name="Guo Z."/>
        </authorList>
    </citation>
    <scope>NUCLEOTIDE SEQUENCE</scope>
</reference>